<protein>
    <submittedName>
        <fullName evidence="1">Uncharacterized protein</fullName>
    </submittedName>
</protein>
<gene>
    <name evidence="1" type="ORF">S01H1_16795</name>
</gene>
<sequence>MLVQIGQCLRDKGTRGRGAVHNDKYSYKDFLQRDLRGKPALDFSGEIVGSCFQQDHPN</sequence>
<feature type="non-terminal residue" evidence="1">
    <location>
        <position position="58"/>
    </location>
</feature>
<comment type="caution">
    <text evidence="1">The sequence shown here is derived from an EMBL/GenBank/DDBJ whole genome shotgun (WGS) entry which is preliminary data.</text>
</comment>
<proteinExistence type="predicted"/>
<reference evidence="1" key="1">
    <citation type="journal article" date="2014" name="Front. Microbiol.">
        <title>High frequency of phylogenetically diverse reductive dehalogenase-homologous genes in deep subseafloor sedimentary metagenomes.</title>
        <authorList>
            <person name="Kawai M."/>
            <person name="Futagami T."/>
            <person name="Toyoda A."/>
            <person name="Takaki Y."/>
            <person name="Nishi S."/>
            <person name="Hori S."/>
            <person name="Arai W."/>
            <person name="Tsubouchi T."/>
            <person name="Morono Y."/>
            <person name="Uchiyama I."/>
            <person name="Ito T."/>
            <person name="Fujiyama A."/>
            <person name="Inagaki F."/>
            <person name="Takami H."/>
        </authorList>
    </citation>
    <scope>NUCLEOTIDE SEQUENCE</scope>
    <source>
        <strain evidence="1">Expedition CK06-06</strain>
    </source>
</reference>
<organism evidence="1">
    <name type="scientific">marine sediment metagenome</name>
    <dbReference type="NCBI Taxonomy" id="412755"/>
    <lineage>
        <taxon>unclassified sequences</taxon>
        <taxon>metagenomes</taxon>
        <taxon>ecological metagenomes</taxon>
    </lineage>
</organism>
<dbReference type="AlphaFoldDB" id="X0RFS1"/>
<name>X0RFS1_9ZZZZ</name>
<accession>X0RFS1</accession>
<evidence type="ECO:0000313" key="1">
    <source>
        <dbReference type="EMBL" id="GAF67613.1"/>
    </source>
</evidence>
<dbReference type="EMBL" id="BARS01008859">
    <property type="protein sequence ID" value="GAF67613.1"/>
    <property type="molecule type" value="Genomic_DNA"/>
</dbReference>